<feature type="region of interest" description="Disordered" evidence="4">
    <location>
        <begin position="672"/>
        <end position="708"/>
    </location>
</feature>
<evidence type="ECO:0000256" key="2">
    <source>
        <dbReference type="ARBA" id="ARBA00022604"/>
    </source>
</evidence>
<keyword evidence="3" id="KW-0175">Coiled coil</keyword>
<feature type="region of interest" description="Disordered" evidence="4">
    <location>
        <begin position="423"/>
        <end position="490"/>
    </location>
</feature>
<feature type="compositionally biased region" description="Basic residues" evidence="4">
    <location>
        <begin position="443"/>
        <end position="452"/>
    </location>
</feature>
<keyword evidence="1" id="KW-0813">Transport</keyword>
<gene>
    <name evidence="6" type="ORF">ACH5RR_010872</name>
</gene>
<evidence type="ECO:0000313" key="7">
    <source>
        <dbReference type="Proteomes" id="UP001630127"/>
    </source>
</evidence>
<dbReference type="AlphaFoldDB" id="A0ABD3AK54"/>
<evidence type="ECO:0000313" key="6">
    <source>
        <dbReference type="EMBL" id="KAL3531550.1"/>
    </source>
</evidence>
<organism evidence="6 7">
    <name type="scientific">Cinchona calisaya</name>
    <dbReference type="NCBI Taxonomy" id="153742"/>
    <lineage>
        <taxon>Eukaryota</taxon>
        <taxon>Viridiplantae</taxon>
        <taxon>Streptophyta</taxon>
        <taxon>Embryophyta</taxon>
        <taxon>Tracheophyta</taxon>
        <taxon>Spermatophyta</taxon>
        <taxon>Magnoliopsida</taxon>
        <taxon>eudicotyledons</taxon>
        <taxon>Gunneridae</taxon>
        <taxon>Pentapetalae</taxon>
        <taxon>asterids</taxon>
        <taxon>lamiids</taxon>
        <taxon>Gentianales</taxon>
        <taxon>Rubiaceae</taxon>
        <taxon>Cinchonoideae</taxon>
        <taxon>Cinchoneae</taxon>
        <taxon>Cinchona</taxon>
    </lineage>
</organism>
<feature type="compositionally biased region" description="Basic and acidic residues" evidence="4">
    <location>
        <begin position="342"/>
        <end position="363"/>
    </location>
</feature>
<proteinExistence type="predicted"/>
<dbReference type="Pfam" id="PF05641">
    <property type="entry name" value="Agenet"/>
    <property type="match status" value="2"/>
</dbReference>
<feature type="compositionally biased region" description="Polar residues" evidence="4">
    <location>
        <begin position="689"/>
        <end position="701"/>
    </location>
</feature>
<evidence type="ECO:0000256" key="3">
    <source>
        <dbReference type="SAM" id="Coils"/>
    </source>
</evidence>
<keyword evidence="2" id="KW-0341">Growth regulation</keyword>
<feature type="domain" description="Agenet" evidence="5">
    <location>
        <begin position="103"/>
        <end position="160"/>
    </location>
</feature>
<feature type="region of interest" description="Disordered" evidence="4">
    <location>
        <begin position="334"/>
        <end position="375"/>
    </location>
</feature>
<feature type="domain" description="Agenet" evidence="5">
    <location>
        <begin position="18"/>
        <end position="100"/>
    </location>
</feature>
<dbReference type="PANTHER" id="PTHR31917:SF162">
    <property type="entry name" value="AGENET DOMAIN-CONTAINING PROTEIN"/>
    <property type="match status" value="1"/>
</dbReference>
<dbReference type="Gene3D" id="1.10.287.1490">
    <property type="match status" value="1"/>
</dbReference>
<sequence length="978" mass="109930">MKSKKIAAVVQQQQQQHHFLSKGSLVEVSSDEEGFKGAWYLATLLQPPPHSSSPTPRSATRNNNKAFVQYHTLVAEEGSSLPLTEYVDPQFVRPLPPVSSSPDSFDLGDVVDAYYRDGWWTGVVTGILQDALTFVVTFQNPPDELLFPLSHLRFHHQWVNRKWVRPAKLRAAGLMFSVGKRVEVSFDREYWRDTWFPATILEDIGNGSFLLEYHNPDKKSEAGLLKETVDLRHIRPCPPHLKDKYYVLLEKVDAFYDFGWSTGVITKALADCRYLVFFKHTNREAEFSHTDLRPHMEWKDGKWFTSSQDILNKLDYQKPEGHVYHNFNGTEVRVPFGNPESNSEKKANSSRKDPCNEEPRRVDSLPQETTHDVPSVCEDKEMLKEEIPAVLLSLTAYQPTTDITGTMGKTKLCDLASRSAESVGNNISKQQLAGDRSSENHTWGKRVKRKRIKNSEEDDNPSPGSGKSSGSSRKLLVRSPPNSVESREVNAVGHAASGVQEECMTLETNLPIILGLECDKNSNLSTRKPCEPSGKELLKHTDNPAGLVDNEILSIKDGNQLDSEEKIQKRSRGRPRKVVNKSYVASTSEEPRKDVITDKLLVNDSITIEKDSLQDVEIKSAIMDSSVSGQECVINGSGKKFIGNQEKQKNKTGSTAILSALRKPSEEVVEVSVKQQERHSSKRGRRRTVNLNSVSQFQDSPHASVGKEAESICMTKELEKGIEELPANTFEDQPLSKWIQEMHSPTTNDASRVSPARNVEQCAVASNEQPEIVKESPADAKLKIVGTGLQNLPFVKNTLLWSMIESMEVFQKLPQKPHFRPLEHCKESSREGLAIGCMVTFSSVVERTSRMQFGDPKSTIDDILETLLELESHGFDVQIVRHRITDLITTKDKQKKLQGQVEQIHAEINKHSLEKTKIDEDVDEMKKQIKCLQEKLSQAISMKETKDGEIASLQSKLEGIKEVIKSVQCDFEGLSSLL</sequence>
<evidence type="ECO:0000256" key="4">
    <source>
        <dbReference type="SAM" id="MobiDB-lite"/>
    </source>
</evidence>
<dbReference type="PANTHER" id="PTHR31917">
    <property type="entry name" value="AGENET DOMAIN-CONTAINING PROTEIN-RELATED"/>
    <property type="match status" value="1"/>
</dbReference>
<feature type="compositionally biased region" description="Low complexity" evidence="4">
    <location>
        <begin position="461"/>
        <end position="479"/>
    </location>
</feature>
<dbReference type="CDD" id="cd20406">
    <property type="entry name" value="Tudor_Agenet_AtDUF_rpt2_4"/>
    <property type="match status" value="2"/>
</dbReference>
<dbReference type="EMBL" id="JBJUIK010000004">
    <property type="protein sequence ID" value="KAL3531550.1"/>
    <property type="molecule type" value="Genomic_DNA"/>
</dbReference>
<dbReference type="SMART" id="SM00743">
    <property type="entry name" value="Agenet"/>
    <property type="match status" value="4"/>
</dbReference>
<dbReference type="InterPro" id="IPR014002">
    <property type="entry name" value="Agenet_dom_plant"/>
</dbReference>
<feature type="domain" description="Agenet" evidence="5">
    <location>
        <begin position="244"/>
        <end position="300"/>
    </location>
</feature>
<accession>A0ABD3AK54</accession>
<keyword evidence="7" id="KW-1185">Reference proteome</keyword>
<name>A0ABD3AK54_9GENT</name>
<dbReference type="Pfam" id="PF05266">
    <property type="entry name" value="DUF724"/>
    <property type="match status" value="1"/>
</dbReference>
<protein>
    <recommendedName>
        <fullName evidence="5">Agenet domain-containing protein</fullName>
    </recommendedName>
</protein>
<dbReference type="CDD" id="cd20405">
    <property type="entry name" value="Tudor_Agenet_AtDUF_rpt1_3"/>
    <property type="match status" value="2"/>
</dbReference>
<evidence type="ECO:0000259" key="5">
    <source>
        <dbReference type="SMART" id="SM00743"/>
    </source>
</evidence>
<dbReference type="InterPro" id="IPR008395">
    <property type="entry name" value="Agenet-like_dom"/>
</dbReference>
<reference evidence="6 7" key="1">
    <citation type="submission" date="2024-11" db="EMBL/GenBank/DDBJ databases">
        <title>A near-complete genome assembly of Cinchona calisaya.</title>
        <authorList>
            <person name="Lian D.C."/>
            <person name="Zhao X.W."/>
            <person name="Wei L."/>
        </authorList>
    </citation>
    <scope>NUCLEOTIDE SEQUENCE [LARGE SCALE GENOMIC DNA]</scope>
    <source>
        <tissue evidence="6">Nenye</tissue>
    </source>
</reference>
<comment type="caution">
    <text evidence="6">The sequence shown here is derived from an EMBL/GenBank/DDBJ whole genome shotgun (WGS) entry which is preliminary data.</text>
</comment>
<feature type="coiled-coil region" evidence="3">
    <location>
        <begin position="908"/>
        <end position="970"/>
    </location>
</feature>
<feature type="domain" description="Agenet" evidence="5">
    <location>
        <begin position="174"/>
        <end position="242"/>
    </location>
</feature>
<dbReference type="InterPro" id="IPR007930">
    <property type="entry name" value="DUF724"/>
</dbReference>
<dbReference type="Proteomes" id="UP001630127">
    <property type="component" value="Unassembled WGS sequence"/>
</dbReference>
<evidence type="ECO:0000256" key="1">
    <source>
        <dbReference type="ARBA" id="ARBA00022448"/>
    </source>
</evidence>